<evidence type="ECO:0000313" key="1">
    <source>
        <dbReference type="EMBL" id="KAF7371287.1"/>
    </source>
</evidence>
<organism evidence="1 2">
    <name type="scientific">Mycena sanguinolenta</name>
    <dbReference type="NCBI Taxonomy" id="230812"/>
    <lineage>
        <taxon>Eukaryota</taxon>
        <taxon>Fungi</taxon>
        <taxon>Dikarya</taxon>
        <taxon>Basidiomycota</taxon>
        <taxon>Agaricomycotina</taxon>
        <taxon>Agaricomycetes</taxon>
        <taxon>Agaricomycetidae</taxon>
        <taxon>Agaricales</taxon>
        <taxon>Marasmiineae</taxon>
        <taxon>Mycenaceae</taxon>
        <taxon>Mycena</taxon>
    </lineage>
</organism>
<reference evidence="1" key="1">
    <citation type="submission" date="2020-05" db="EMBL/GenBank/DDBJ databases">
        <title>Mycena genomes resolve the evolution of fungal bioluminescence.</title>
        <authorList>
            <person name="Tsai I.J."/>
        </authorList>
    </citation>
    <scope>NUCLEOTIDE SEQUENCE</scope>
    <source>
        <strain evidence="1">160909Yilan</strain>
    </source>
</reference>
<evidence type="ECO:0000313" key="2">
    <source>
        <dbReference type="Proteomes" id="UP000623467"/>
    </source>
</evidence>
<sequence length="137" mass="14908">MLTLMQFYGLSVSAVEIYYGKRPFWAATQLRTFLGGMVEPALEVPIKLVSVSDGQAKNWLNSFPACTVNFSTVASPFGLTFRCTLHMSTALKIGFDKLNTSIEPIDCPGFLDSHQLGNGSGASGLGHDTFKTSLFYL</sequence>
<proteinExistence type="predicted"/>
<name>A0A8H6Z5W2_9AGAR</name>
<dbReference type="EMBL" id="JACAZH010000004">
    <property type="protein sequence ID" value="KAF7371287.1"/>
    <property type="molecule type" value="Genomic_DNA"/>
</dbReference>
<gene>
    <name evidence="1" type="ORF">MSAN_00764600</name>
</gene>
<comment type="caution">
    <text evidence="1">The sequence shown here is derived from an EMBL/GenBank/DDBJ whole genome shotgun (WGS) entry which is preliminary data.</text>
</comment>
<accession>A0A8H6Z5W2</accession>
<dbReference type="AlphaFoldDB" id="A0A8H6Z5W2"/>
<keyword evidence="2" id="KW-1185">Reference proteome</keyword>
<dbReference type="Proteomes" id="UP000623467">
    <property type="component" value="Unassembled WGS sequence"/>
</dbReference>
<protein>
    <submittedName>
        <fullName evidence="1">Uncharacterized protein</fullName>
    </submittedName>
</protein>